<evidence type="ECO:0000313" key="2">
    <source>
        <dbReference type="EMBL" id="MBA8823459.1"/>
    </source>
</evidence>
<dbReference type="InterPro" id="IPR043917">
    <property type="entry name" value="DUF5753"/>
</dbReference>
<comment type="caution">
    <text evidence="2">The sequence shown here is derived from an EMBL/GenBank/DDBJ whole genome shotgun (WGS) entry which is preliminary data.</text>
</comment>
<dbReference type="Pfam" id="PF19054">
    <property type="entry name" value="DUF5753"/>
    <property type="match status" value="1"/>
</dbReference>
<dbReference type="Proteomes" id="UP000569329">
    <property type="component" value="Unassembled WGS sequence"/>
</dbReference>
<organism evidence="2 3">
    <name type="scientific">Halosaccharopolyspora lacisalsi</name>
    <dbReference type="NCBI Taxonomy" id="1000566"/>
    <lineage>
        <taxon>Bacteria</taxon>
        <taxon>Bacillati</taxon>
        <taxon>Actinomycetota</taxon>
        <taxon>Actinomycetes</taxon>
        <taxon>Pseudonocardiales</taxon>
        <taxon>Pseudonocardiaceae</taxon>
        <taxon>Halosaccharopolyspora</taxon>
    </lineage>
</organism>
<dbReference type="SMART" id="SM00530">
    <property type="entry name" value="HTH_XRE"/>
    <property type="match status" value="1"/>
</dbReference>
<dbReference type="Gene3D" id="1.10.260.40">
    <property type="entry name" value="lambda repressor-like DNA-binding domains"/>
    <property type="match status" value="1"/>
</dbReference>
<dbReference type="InterPro" id="IPR010982">
    <property type="entry name" value="Lambda_DNA-bd_dom_sf"/>
</dbReference>
<dbReference type="PROSITE" id="PS50943">
    <property type="entry name" value="HTH_CROC1"/>
    <property type="match status" value="1"/>
</dbReference>
<sequence>MIDNTKRKFVQVGCTEHVRVSASEVEDSVSQQLPAPVTKIVLGHELKRQRCDAGLTQQDASEILGCTQQKIDYLESGGGVKPLELNALLERYGASETERSYALDLHSESNKRSRRGAFRLRFQRHMRLLVDMEPTCQRYRCYRTMVVPGILQTEDYMRTLFRAWRPSPAQEQIDRDTGDRLARQSVLDNEDQQFWFILDEAALRRVAGNSAVAEAQIAKLIEVLDRPNVELQVVPFSTGYYMGQSHDYTIFGYDTQPPVDIVYLEQHEDGEYIDDVKRTARYLILWEQQKAAAMGPEETRRFLLRLATSS</sequence>
<feature type="domain" description="HTH cro/C1-type" evidence="1">
    <location>
        <begin position="46"/>
        <end position="99"/>
    </location>
</feature>
<evidence type="ECO:0000313" key="3">
    <source>
        <dbReference type="Proteomes" id="UP000569329"/>
    </source>
</evidence>
<name>A0A839DRU8_9PSEU</name>
<gene>
    <name evidence="2" type="ORF">FHX42_000788</name>
</gene>
<proteinExistence type="predicted"/>
<dbReference type="RefSeq" id="WP_328795888.1">
    <property type="nucleotide sequence ID" value="NZ_JACGWZ010000001.1"/>
</dbReference>
<dbReference type="AlphaFoldDB" id="A0A839DRU8"/>
<dbReference type="InterPro" id="IPR001387">
    <property type="entry name" value="Cro/C1-type_HTH"/>
</dbReference>
<reference evidence="2 3" key="1">
    <citation type="submission" date="2020-07" db="EMBL/GenBank/DDBJ databases">
        <title>Sequencing the genomes of 1000 actinobacteria strains.</title>
        <authorList>
            <person name="Klenk H.-P."/>
        </authorList>
    </citation>
    <scope>NUCLEOTIDE SEQUENCE [LARGE SCALE GENOMIC DNA]</scope>
    <source>
        <strain evidence="2 3">DSM 45975</strain>
    </source>
</reference>
<dbReference type="SUPFAM" id="SSF47413">
    <property type="entry name" value="lambda repressor-like DNA-binding domains"/>
    <property type="match status" value="1"/>
</dbReference>
<keyword evidence="3" id="KW-1185">Reference proteome</keyword>
<accession>A0A839DRU8</accession>
<dbReference type="EMBL" id="JACGWZ010000001">
    <property type="protein sequence ID" value="MBA8823459.1"/>
    <property type="molecule type" value="Genomic_DNA"/>
</dbReference>
<dbReference type="Pfam" id="PF13560">
    <property type="entry name" value="HTH_31"/>
    <property type="match status" value="1"/>
</dbReference>
<dbReference type="CDD" id="cd00093">
    <property type="entry name" value="HTH_XRE"/>
    <property type="match status" value="1"/>
</dbReference>
<evidence type="ECO:0000259" key="1">
    <source>
        <dbReference type="PROSITE" id="PS50943"/>
    </source>
</evidence>
<protein>
    <submittedName>
        <fullName evidence="2">Transcriptional regulator with XRE-family HTH domain</fullName>
    </submittedName>
</protein>
<dbReference type="GO" id="GO:0003677">
    <property type="term" value="F:DNA binding"/>
    <property type="evidence" value="ECO:0007669"/>
    <property type="project" value="InterPro"/>
</dbReference>